<name>A0ABM8Z4S7_9LACO</name>
<evidence type="ECO:0000259" key="1">
    <source>
        <dbReference type="PROSITE" id="PS50994"/>
    </source>
</evidence>
<protein>
    <submittedName>
        <fullName evidence="2">Transposase InsK for insertion sequence element IS150</fullName>
    </submittedName>
</protein>
<proteinExistence type="predicted"/>
<dbReference type="InterPro" id="IPR001584">
    <property type="entry name" value="Integrase_cat-core"/>
</dbReference>
<feature type="domain" description="Integrase catalytic" evidence="1">
    <location>
        <begin position="1"/>
        <end position="142"/>
    </location>
</feature>
<dbReference type="EMBL" id="CAKKNS010000001">
    <property type="protein sequence ID" value="CAH0416242.1"/>
    <property type="molecule type" value="Genomic_DNA"/>
</dbReference>
<dbReference type="PROSITE" id="PS50994">
    <property type="entry name" value="INTEGRASE"/>
    <property type="match status" value="1"/>
</dbReference>
<dbReference type="PANTHER" id="PTHR46889:SF4">
    <property type="entry name" value="TRANSPOSASE INSO FOR INSERTION SEQUENCE ELEMENT IS911B-RELATED"/>
    <property type="match status" value="1"/>
</dbReference>
<dbReference type="InterPro" id="IPR036397">
    <property type="entry name" value="RNaseH_sf"/>
</dbReference>
<dbReference type="Pfam" id="PF00665">
    <property type="entry name" value="rve"/>
    <property type="match status" value="1"/>
</dbReference>
<reference evidence="2 3" key="1">
    <citation type="submission" date="2021-11" db="EMBL/GenBank/DDBJ databases">
        <authorList>
            <person name="Depoorter E."/>
        </authorList>
    </citation>
    <scope>NUCLEOTIDE SEQUENCE [LARGE SCALE GENOMIC DNA]</scope>
    <source>
        <strain evidence="2 3">LMG 24289</strain>
    </source>
</reference>
<dbReference type="PANTHER" id="PTHR46889">
    <property type="entry name" value="TRANSPOSASE INSF FOR INSERTION SEQUENCE IS3B-RELATED"/>
    <property type="match status" value="1"/>
</dbReference>
<evidence type="ECO:0000313" key="3">
    <source>
        <dbReference type="Proteomes" id="UP000789707"/>
    </source>
</evidence>
<dbReference type="InterPro" id="IPR012337">
    <property type="entry name" value="RNaseH-like_sf"/>
</dbReference>
<dbReference type="SUPFAM" id="SSF53098">
    <property type="entry name" value="Ribonuclease H-like"/>
    <property type="match status" value="1"/>
</dbReference>
<keyword evidence="3" id="KW-1185">Reference proteome</keyword>
<sequence length="148" mass="17100">MISGYLILPTYSGYLVAYNLSLTETTEATIDTFKQAFNVANNAEPLVHTDRGAAYTSSLFNDFMFQKNTIRSMSRPGIPYDNSLMERYWNEFKVRWLRTHPCPTTYGELEMLVAEGVKYFNTIRHSEKRNGLTPEEFRHKAISKQLIA</sequence>
<accession>A0ABM8Z4S7</accession>
<organism evidence="2 3">
    <name type="scientific">Periweissella fabaria</name>
    <dbReference type="NCBI Taxonomy" id="546157"/>
    <lineage>
        <taxon>Bacteria</taxon>
        <taxon>Bacillati</taxon>
        <taxon>Bacillota</taxon>
        <taxon>Bacilli</taxon>
        <taxon>Lactobacillales</taxon>
        <taxon>Lactobacillaceae</taxon>
        <taxon>Periweissella</taxon>
    </lineage>
</organism>
<dbReference type="Gene3D" id="3.30.420.10">
    <property type="entry name" value="Ribonuclease H-like superfamily/Ribonuclease H"/>
    <property type="match status" value="1"/>
</dbReference>
<dbReference type="Proteomes" id="UP000789707">
    <property type="component" value="Unassembled WGS sequence"/>
</dbReference>
<dbReference type="InterPro" id="IPR050900">
    <property type="entry name" value="Transposase_IS3/IS150/IS904"/>
</dbReference>
<comment type="caution">
    <text evidence="2">The sequence shown here is derived from an EMBL/GenBank/DDBJ whole genome shotgun (WGS) entry which is preliminary data.</text>
</comment>
<gene>
    <name evidence="2" type="primary">insK</name>
    <name evidence="2" type="ORF">WFA24289_00541</name>
</gene>
<evidence type="ECO:0000313" key="2">
    <source>
        <dbReference type="EMBL" id="CAH0416242.1"/>
    </source>
</evidence>